<dbReference type="RefSeq" id="WP_345718396.1">
    <property type="nucleotide sequence ID" value="NZ_BAABFP010000008.1"/>
</dbReference>
<evidence type="ECO:0000256" key="2">
    <source>
        <dbReference type="ARBA" id="ARBA00022723"/>
    </source>
</evidence>
<keyword evidence="1" id="KW-0001">2Fe-2S</keyword>
<sequence>MSSTHDLLVIGEVSRRSGLASSAIRYYESQGLVESDRTTGGQRRFHRSVLRRLAFVRAAQNVGLSLDEIRDALATLPSARTPTKADWARLSRSWQDRLDEQIAALERLRDGLTSCIGCGCLSLQRCRLSNPDDVMRETGSGARYLPPALRGTSLRATAPRQQR</sequence>
<keyword evidence="4" id="KW-0411">Iron-sulfur</keyword>
<evidence type="ECO:0000256" key="1">
    <source>
        <dbReference type="ARBA" id="ARBA00022714"/>
    </source>
</evidence>
<dbReference type="PANTHER" id="PTHR30204:SF0">
    <property type="entry name" value="REDOX-SENSITIVE TRANSCRIPTIONAL ACTIVATOR SOXR"/>
    <property type="match status" value="1"/>
</dbReference>
<keyword evidence="6" id="KW-0238">DNA-binding</keyword>
<keyword evidence="3" id="KW-0408">Iron</keyword>
<comment type="caution">
    <text evidence="9">The sequence shown here is derived from an EMBL/GenBank/DDBJ whole genome shotgun (WGS) entry which is preliminary data.</text>
</comment>
<dbReference type="SUPFAM" id="SSF46955">
    <property type="entry name" value="Putative DNA-binding domain"/>
    <property type="match status" value="1"/>
</dbReference>
<dbReference type="InterPro" id="IPR000551">
    <property type="entry name" value="MerR-type_HTH_dom"/>
</dbReference>
<proteinExistence type="predicted"/>
<dbReference type="Proteomes" id="UP001596189">
    <property type="component" value="Unassembled WGS sequence"/>
</dbReference>
<feature type="domain" description="HTH merR-type" evidence="8">
    <location>
        <begin position="7"/>
        <end position="75"/>
    </location>
</feature>
<evidence type="ECO:0000256" key="7">
    <source>
        <dbReference type="ARBA" id="ARBA00023163"/>
    </source>
</evidence>
<dbReference type="Pfam" id="PF09278">
    <property type="entry name" value="MerR-DNA-bind"/>
    <property type="match status" value="1"/>
</dbReference>
<dbReference type="NCBIfam" id="TIGR01950">
    <property type="entry name" value="SoxR"/>
    <property type="match status" value="1"/>
</dbReference>
<accession>A0ABW1JC75</accession>
<gene>
    <name evidence="9" type="primary">soxR</name>
    <name evidence="9" type="ORF">ACFQDO_07295</name>
</gene>
<dbReference type="PRINTS" id="PR00040">
    <property type="entry name" value="HTHMERR"/>
</dbReference>
<dbReference type="CDD" id="cd01110">
    <property type="entry name" value="HTH_SoxR"/>
    <property type="match status" value="1"/>
</dbReference>
<dbReference type="Pfam" id="PF00376">
    <property type="entry name" value="MerR"/>
    <property type="match status" value="1"/>
</dbReference>
<keyword evidence="5" id="KW-0805">Transcription regulation</keyword>
<dbReference type="PROSITE" id="PS50937">
    <property type="entry name" value="HTH_MERR_2"/>
    <property type="match status" value="1"/>
</dbReference>
<dbReference type="Gene3D" id="1.10.1660.10">
    <property type="match status" value="1"/>
</dbReference>
<keyword evidence="10" id="KW-1185">Reference proteome</keyword>
<dbReference type="SMART" id="SM00422">
    <property type="entry name" value="HTH_MERR"/>
    <property type="match status" value="1"/>
</dbReference>
<evidence type="ECO:0000256" key="5">
    <source>
        <dbReference type="ARBA" id="ARBA00023015"/>
    </source>
</evidence>
<keyword evidence="7" id="KW-0804">Transcription</keyword>
<dbReference type="PANTHER" id="PTHR30204">
    <property type="entry name" value="REDOX-CYCLING DRUG-SENSING TRANSCRIPTIONAL ACTIVATOR SOXR"/>
    <property type="match status" value="1"/>
</dbReference>
<dbReference type="EMBL" id="JBHSRD010000003">
    <property type="protein sequence ID" value="MFC6006932.1"/>
    <property type="molecule type" value="Genomic_DNA"/>
</dbReference>
<evidence type="ECO:0000313" key="9">
    <source>
        <dbReference type="EMBL" id="MFC6006932.1"/>
    </source>
</evidence>
<evidence type="ECO:0000256" key="4">
    <source>
        <dbReference type="ARBA" id="ARBA00023014"/>
    </source>
</evidence>
<evidence type="ECO:0000256" key="3">
    <source>
        <dbReference type="ARBA" id="ARBA00023004"/>
    </source>
</evidence>
<keyword evidence="2" id="KW-0479">Metal-binding</keyword>
<name>A0ABW1JC75_9ACTN</name>
<dbReference type="InterPro" id="IPR015358">
    <property type="entry name" value="Tscrpt_reg_MerR_DNA-bd"/>
</dbReference>
<dbReference type="InterPro" id="IPR009061">
    <property type="entry name" value="DNA-bd_dom_put_sf"/>
</dbReference>
<organism evidence="9 10">
    <name type="scientific">Angustibacter luteus</name>
    <dbReference type="NCBI Taxonomy" id="658456"/>
    <lineage>
        <taxon>Bacteria</taxon>
        <taxon>Bacillati</taxon>
        <taxon>Actinomycetota</taxon>
        <taxon>Actinomycetes</taxon>
        <taxon>Kineosporiales</taxon>
        <taxon>Kineosporiaceae</taxon>
    </lineage>
</organism>
<evidence type="ECO:0000259" key="8">
    <source>
        <dbReference type="PROSITE" id="PS50937"/>
    </source>
</evidence>
<dbReference type="InterPro" id="IPR047057">
    <property type="entry name" value="MerR_fam"/>
</dbReference>
<dbReference type="InterPro" id="IPR010211">
    <property type="entry name" value="Redox-sen_tscrpt-act_SoxR"/>
</dbReference>
<protein>
    <submittedName>
        <fullName evidence="9">Redox-sensitive transcriptional activator SoxR</fullName>
    </submittedName>
</protein>
<reference evidence="10" key="1">
    <citation type="journal article" date="2019" name="Int. J. Syst. Evol. Microbiol.">
        <title>The Global Catalogue of Microorganisms (GCM) 10K type strain sequencing project: providing services to taxonomists for standard genome sequencing and annotation.</title>
        <authorList>
            <consortium name="The Broad Institute Genomics Platform"/>
            <consortium name="The Broad Institute Genome Sequencing Center for Infectious Disease"/>
            <person name="Wu L."/>
            <person name="Ma J."/>
        </authorList>
    </citation>
    <scope>NUCLEOTIDE SEQUENCE [LARGE SCALE GENOMIC DNA]</scope>
    <source>
        <strain evidence="10">KACC 14249</strain>
    </source>
</reference>
<evidence type="ECO:0000313" key="10">
    <source>
        <dbReference type="Proteomes" id="UP001596189"/>
    </source>
</evidence>
<evidence type="ECO:0000256" key="6">
    <source>
        <dbReference type="ARBA" id="ARBA00023125"/>
    </source>
</evidence>
<dbReference type="PROSITE" id="PS00552">
    <property type="entry name" value="HTH_MERR_1"/>
    <property type="match status" value="1"/>
</dbReference>